<gene>
    <name evidence="1" type="ORF">ECPE_LOCUS428</name>
</gene>
<keyword evidence="2" id="KW-1185">Reference proteome</keyword>
<accession>A0A183A0E3</accession>
<dbReference type="WBParaSite" id="ECPE_0000042801-mRNA-1">
    <property type="protein sequence ID" value="ECPE_0000042801-mRNA-1"/>
    <property type="gene ID" value="ECPE_0000042801"/>
</dbReference>
<evidence type="ECO:0000313" key="3">
    <source>
        <dbReference type="WBParaSite" id="ECPE_0000042801-mRNA-1"/>
    </source>
</evidence>
<evidence type="ECO:0000313" key="2">
    <source>
        <dbReference type="Proteomes" id="UP000272942"/>
    </source>
</evidence>
<proteinExistence type="predicted"/>
<dbReference type="AlphaFoldDB" id="A0A183A0E3"/>
<dbReference type="OrthoDB" id="6244180at2759"/>
<organism evidence="3">
    <name type="scientific">Echinostoma caproni</name>
    <dbReference type="NCBI Taxonomy" id="27848"/>
    <lineage>
        <taxon>Eukaryota</taxon>
        <taxon>Metazoa</taxon>
        <taxon>Spiralia</taxon>
        <taxon>Lophotrochozoa</taxon>
        <taxon>Platyhelminthes</taxon>
        <taxon>Trematoda</taxon>
        <taxon>Digenea</taxon>
        <taxon>Plagiorchiida</taxon>
        <taxon>Echinostomata</taxon>
        <taxon>Echinostomatoidea</taxon>
        <taxon>Echinostomatidae</taxon>
        <taxon>Echinostoma</taxon>
    </lineage>
</organism>
<name>A0A183A0E3_9TREM</name>
<reference evidence="3" key="1">
    <citation type="submission" date="2016-06" db="UniProtKB">
        <authorList>
            <consortium name="WormBaseParasite"/>
        </authorList>
    </citation>
    <scope>IDENTIFICATION</scope>
</reference>
<reference evidence="1 2" key="2">
    <citation type="submission" date="2018-11" db="EMBL/GenBank/DDBJ databases">
        <authorList>
            <consortium name="Pathogen Informatics"/>
        </authorList>
    </citation>
    <scope>NUCLEOTIDE SEQUENCE [LARGE SCALE GENOMIC DNA]</scope>
    <source>
        <strain evidence="1 2">Egypt</strain>
    </source>
</reference>
<dbReference type="EMBL" id="UZAN01001384">
    <property type="protein sequence ID" value="VDP22513.1"/>
    <property type="molecule type" value="Genomic_DNA"/>
</dbReference>
<dbReference type="Proteomes" id="UP000272942">
    <property type="component" value="Unassembled WGS sequence"/>
</dbReference>
<sequence length="182" mass="21045">MMCLKNEPYNDPQKYLDCSAIPSVIDLTIARTSYRFCTHRLRLQTPWIAHLELMNAFVFDAPNCMIDPPAYNFHDGILYINETDRPPIGAAQVECDGFIKRIYFVSSYKDKRKKFRRQPGMKRMDDVMTSKPRIAASVRWSDQSECDSNLTWIDSTCELDAPEALSTGWYNVTCRANQIGRK</sequence>
<evidence type="ECO:0000313" key="1">
    <source>
        <dbReference type="EMBL" id="VDP22513.1"/>
    </source>
</evidence>
<protein>
    <submittedName>
        <fullName evidence="3">DUF1618 domain-containing protein</fullName>
    </submittedName>
</protein>